<dbReference type="FunFam" id="1.10.287.810:FF:000001">
    <property type="entry name" value="mitochondrial import inner membrane translocase subunit TIM13"/>
    <property type="match status" value="1"/>
</dbReference>
<keyword evidence="8 14" id="KW-0811">Translocation</keyword>
<comment type="domain">
    <text evidence="14">The twin CX3C motif contains 4 conserved Cys residues that form 2 disulfide bonds in the mitochondrial intermembrane space.</text>
</comment>
<evidence type="ECO:0000256" key="5">
    <source>
        <dbReference type="ARBA" id="ARBA00022792"/>
    </source>
</evidence>
<dbReference type="GO" id="GO:0045039">
    <property type="term" value="P:protein insertion into mitochondrial inner membrane"/>
    <property type="evidence" value="ECO:0007669"/>
    <property type="project" value="UniProtKB-ARBA"/>
</dbReference>
<dbReference type="Proteomes" id="UP000248423">
    <property type="component" value="Unassembled WGS sequence"/>
</dbReference>
<organism evidence="17 18">
    <name type="scientific">Aspergillus sclerotiicarbonarius (strain CBS 121057 / IBT 28362)</name>
    <dbReference type="NCBI Taxonomy" id="1448318"/>
    <lineage>
        <taxon>Eukaryota</taxon>
        <taxon>Fungi</taxon>
        <taxon>Dikarya</taxon>
        <taxon>Ascomycota</taxon>
        <taxon>Pezizomycotina</taxon>
        <taxon>Eurotiomycetes</taxon>
        <taxon>Eurotiomycetidae</taxon>
        <taxon>Eurotiales</taxon>
        <taxon>Aspergillaceae</taxon>
        <taxon>Aspergillus</taxon>
        <taxon>Aspergillus subgen. Circumdati</taxon>
    </lineage>
</organism>
<evidence type="ECO:0000256" key="8">
    <source>
        <dbReference type="ARBA" id="ARBA00023010"/>
    </source>
</evidence>
<evidence type="ECO:0000313" key="18">
    <source>
        <dbReference type="Proteomes" id="UP000248423"/>
    </source>
</evidence>
<keyword evidence="7 14" id="KW-0653">Protein transport</keyword>
<evidence type="ECO:0000256" key="3">
    <source>
        <dbReference type="ARBA" id="ARBA00022448"/>
    </source>
</evidence>
<evidence type="ECO:0000256" key="9">
    <source>
        <dbReference type="ARBA" id="ARBA00023128"/>
    </source>
</evidence>
<dbReference type="EMBL" id="KZ826336">
    <property type="protein sequence ID" value="PYI08288.1"/>
    <property type="molecule type" value="Genomic_DNA"/>
</dbReference>
<dbReference type="AlphaFoldDB" id="A0A319ENE4"/>
<comment type="subcellular location">
    <subcellularLocation>
        <location evidence="1 14">Mitochondrion inner membrane</location>
        <topology evidence="1 14">Peripheral membrane protein</topology>
        <orientation evidence="1 14">Intermembrane side</orientation>
    </subcellularLocation>
</comment>
<feature type="compositionally biased region" description="Low complexity" evidence="15">
    <location>
        <begin position="1"/>
        <end position="13"/>
    </location>
</feature>
<dbReference type="VEuPathDB" id="FungiDB:BO78DRAFT_365369"/>
<evidence type="ECO:0000256" key="15">
    <source>
        <dbReference type="SAM" id="MobiDB-lite"/>
    </source>
</evidence>
<dbReference type="SUPFAM" id="SSF144122">
    <property type="entry name" value="Tim10-like"/>
    <property type="match status" value="1"/>
</dbReference>
<keyword evidence="9 14" id="KW-0496">Mitochondrion</keyword>
<dbReference type="GO" id="GO:0046872">
    <property type="term" value="F:metal ion binding"/>
    <property type="evidence" value="ECO:0007669"/>
    <property type="project" value="UniProtKB-KW"/>
</dbReference>
<dbReference type="Gene3D" id="1.10.287.810">
    <property type="entry name" value="Mitochondrial import inner membrane translocase subunit tim13 like domains"/>
    <property type="match status" value="1"/>
</dbReference>
<sequence length="97" mass="10808">MSLFGSGSSSSPDSSKEVKDTIVKQLQSETAMNNARILISKVNEHCFAKCIPTPGSSLSTNEQTCLTNCMEKYIAFWNEVSRTHHHRMGLESKKMLL</sequence>
<proteinExistence type="inferred from homology"/>
<evidence type="ECO:0000256" key="14">
    <source>
        <dbReference type="RuleBase" id="RU367043"/>
    </source>
</evidence>
<dbReference type="GO" id="GO:0042719">
    <property type="term" value="C:mitochondrial intermembrane space chaperone complex"/>
    <property type="evidence" value="ECO:0007669"/>
    <property type="project" value="UniProtKB-ARBA"/>
</dbReference>
<evidence type="ECO:0000256" key="4">
    <source>
        <dbReference type="ARBA" id="ARBA00022723"/>
    </source>
</evidence>
<keyword evidence="10 14" id="KW-1015">Disulfide bond</keyword>
<evidence type="ECO:0000256" key="7">
    <source>
        <dbReference type="ARBA" id="ARBA00022927"/>
    </source>
</evidence>
<evidence type="ECO:0000256" key="2">
    <source>
        <dbReference type="ARBA" id="ARBA00006720"/>
    </source>
</evidence>
<keyword evidence="5 14" id="KW-0999">Mitochondrion inner membrane</keyword>
<evidence type="ECO:0000256" key="13">
    <source>
        <dbReference type="ARBA" id="ARBA00025862"/>
    </source>
</evidence>
<feature type="domain" description="Tim10-like" evidence="16">
    <location>
        <begin position="24"/>
        <end position="83"/>
    </location>
</feature>
<dbReference type="GO" id="GO:0015031">
    <property type="term" value="P:protein transport"/>
    <property type="evidence" value="ECO:0007669"/>
    <property type="project" value="UniProtKB-KW"/>
</dbReference>
<keyword evidence="5 14" id="KW-0472">Membrane</keyword>
<gene>
    <name evidence="17" type="ORF">BO78DRAFT_365369</name>
</gene>
<comment type="subunit">
    <text evidence="13">Heterohexamer; composed of 3 copies of TIM8 and 3 copies of TIM13, named soluble 70 kDa complex. Associates with the TIM22 complex, whose core is composed of TIM22 and TIM54. Interacts with the transmembrane regions of multi-pass transmembrane proteins in transit.</text>
</comment>
<evidence type="ECO:0000256" key="6">
    <source>
        <dbReference type="ARBA" id="ARBA00022833"/>
    </source>
</evidence>
<evidence type="ECO:0000256" key="12">
    <source>
        <dbReference type="ARBA" id="ARBA00025151"/>
    </source>
</evidence>
<dbReference type="Pfam" id="PF02953">
    <property type="entry name" value="zf-Tim10_DDP"/>
    <property type="match status" value="1"/>
</dbReference>
<feature type="region of interest" description="Disordered" evidence="15">
    <location>
        <begin position="1"/>
        <end position="20"/>
    </location>
</feature>
<comment type="similarity">
    <text evidence="2 14">Belongs to the small Tim family.</text>
</comment>
<dbReference type="InterPro" id="IPR035427">
    <property type="entry name" value="Tim10-like_dom_sf"/>
</dbReference>
<evidence type="ECO:0000259" key="16">
    <source>
        <dbReference type="Pfam" id="PF02953"/>
    </source>
</evidence>
<evidence type="ECO:0000256" key="11">
    <source>
        <dbReference type="ARBA" id="ARBA00023186"/>
    </source>
</evidence>
<keyword evidence="11 14" id="KW-0143">Chaperone</keyword>
<dbReference type="OrthoDB" id="7813104at2759"/>
<keyword evidence="6" id="KW-0862">Zinc</keyword>
<comment type="function">
    <text evidence="12">Mitochondrial intermembrane chaperone that participates in the import and insertion of some multi-pass transmembrane proteins into the mitochondrial inner membrane. Also required for the transfer of beta-barrel precursors from the TOM complex to the sorting and assembly machinery (SAM complex) of the outer membrane. Acts as a chaperone-like protein that protects the hydrophobic precursors from aggregation and guide them through the mitochondrial intermembrane space. The TIM8-TIM13 complex is non essential and only mediates the import of few proteins, while the predominant TIM9-TIM10 70 kDa complex is crucial and mediates the import of much more proteins.</text>
</comment>
<name>A0A319ENE4_ASPSB</name>
<evidence type="ECO:0000313" key="17">
    <source>
        <dbReference type="EMBL" id="PYI08288.1"/>
    </source>
</evidence>
<dbReference type="GO" id="GO:0005743">
    <property type="term" value="C:mitochondrial inner membrane"/>
    <property type="evidence" value="ECO:0007669"/>
    <property type="project" value="UniProtKB-SubCell"/>
</dbReference>
<dbReference type="STRING" id="1448318.A0A319ENE4"/>
<dbReference type="InterPro" id="IPR004217">
    <property type="entry name" value="Tim10-like"/>
</dbReference>
<keyword evidence="4" id="KW-0479">Metal-binding</keyword>
<evidence type="ECO:0000256" key="1">
    <source>
        <dbReference type="ARBA" id="ARBA00004137"/>
    </source>
</evidence>
<protein>
    <recommendedName>
        <fullName evidence="14">Mitochondrial import inner membrane translocase subunit</fullName>
    </recommendedName>
</protein>
<evidence type="ECO:0000256" key="10">
    <source>
        <dbReference type="ARBA" id="ARBA00023157"/>
    </source>
</evidence>
<reference evidence="17 18" key="1">
    <citation type="submission" date="2018-02" db="EMBL/GenBank/DDBJ databases">
        <title>The genomes of Aspergillus section Nigri reveals drivers in fungal speciation.</title>
        <authorList>
            <consortium name="DOE Joint Genome Institute"/>
            <person name="Vesth T.C."/>
            <person name="Nybo J."/>
            <person name="Theobald S."/>
            <person name="Brandl J."/>
            <person name="Frisvad J.C."/>
            <person name="Nielsen K.F."/>
            <person name="Lyhne E.K."/>
            <person name="Kogle M.E."/>
            <person name="Kuo A."/>
            <person name="Riley R."/>
            <person name="Clum A."/>
            <person name="Nolan M."/>
            <person name="Lipzen A."/>
            <person name="Salamov A."/>
            <person name="Henrissat B."/>
            <person name="Wiebenga A."/>
            <person name="De vries R.P."/>
            <person name="Grigoriev I.V."/>
            <person name="Mortensen U.H."/>
            <person name="Andersen M.R."/>
            <person name="Baker S.E."/>
        </authorList>
    </citation>
    <scope>NUCLEOTIDE SEQUENCE [LARGE SCALE GENOMIC DNA]</scope>
    <source>
        <strain evidence="17 18">CBS 121057</strain>
    </source>
</reference>
<keyword evidence="18" id="KW-1185">Reference proteome</keyword>
<accession>A0A319ENE4</accession>
<keyword evidence="3 14" id="KW-0813">Transport</keyword>